<reference evidence="2 3" key="1">
    <citation type="submission" date="2022-01" db="EMBL/GenBank/DDBJ databases">
        <title>Labilibaculum sp. nov, a marine bacterium isolated from Antarctica.</title>
        <authorList>
            <person name="Dai W."/>
        </authorList>
    </citation>
    <scope>NUCLEOTIDE SEQUENCE [LARGE SCALE GENOMIC DNA]</scope>
    <source>
        <strain evidence="2 3">DW002</strain>
    </source>
</reference>
<protein>
    <submittedName>
        <fullName evidence="2">PepSY-associated TM helix domain-containing protein</fullName>
    </submittedName>
</protein>
<organism evidence="2 3">
    <name type="scientific">Paralabilibaculum antarcticum</name>
    <dbReference type="NCBI Taxonomy" id="2912572"/>
    <lineage>
        <taxon>Bacteria</taxon>
        <taxon>Pseudomonadati</taxon>
        <taxon>Bacteroidota</taxon>
        <taxon>Bacteroidia</taxon>
        <taxon>Marinilabiliales</taxon>
        <taxon>Marinifilaceae</taxon>
        <taxon>Paralabilibaculum</taxon>
    </lineage>
</organism>
<dbReference type="PANTHER" id="PTHR40115:SF1">
    <property type="entry name" value="INNER MEMBRANE PROTEIN WITH PEPSY TM HELIX"/>
    <property type="match status" value="1"/>
</dbReference>
<evidence type="ECO:0000256" key="1">
    <source>
        <dbReference type="SAM" id="Phobius"/>
    </source>
</evidence>
<gene>
    <name evidence="2" type="ORF">L3049_12550</name>
</gene>
<evidence type="ECO:0000313" key="2">
    <source>
        <dbReference type="EMBL" id="MDE5418837.1"/>
    </source>
</evidence>
<dbReference type="EMBL" id="JAKJSC010000002">
    <property type="protein sequence ID" value="MDE5418837.1"/>
    <property type="molecule type" value="Genomic_DNA"/>
</dbReference>
<dbReference type="InterPro" id="IPR032307">
    <property type="entry name" value="PepSY_TM-like_2"/>
</dbReference>
<keyword evidence="1" id="KW-0812">Transmembrane</keyword>
<keyword evidence="1" id="KW-0472">Membrane</keyword>
<name>A0ABT5VTT2_9BACT</name>
<dbReference type="Pfam" id="PF16357">
    <property type="entry name" value="PepSY_TM_like_2"/>
    <property type="match status" value="1"/>
</dbReference>
<feature type="transmembrane region" description="Helical" evidence="1">
    <location>
        <begin position="14"/>
        <end position="32"/>
    </location>
</feature>
<accession>A0ABT5VTT2</accession>
<comment type="caution">
    <text evidence="2">The sequence shown here is derived from an EMBL/GenBank/DDBJ whole genome shotgun (WGS) entry which is preliminary data.</text>
</comment>
<dbReference type="PANTHER" id="PTHR40115">
    <property type="entry name" value="INNER MEMBRANE PROTEIN WITH PEPSY TM HELIX"/>
    <property type="match status" value="1"/>
</dbReference>
<dbReference type="RefSeq" id="WP_275110169.1">
    <property type="nucleotide sequence ID" value="NZ_JAKJSC010000002.1"/>
</dbReference>
<dbReference type="Proteomes" id="UP001528920">
    <property type="component" value="Unassembled WGS sequence"/>
</dbReference>
<keyword evidence="3" id="KW-1185">Reference proteome</keyword>
<sequence length="182" mass="21241">MNWNLKMRNWHRDFSYFYAGLLIAFSISGIALNHRHSWDPRDYVYESIDLKIDLPKDRDAITEEFFRQSLKENNIDLKLRGTAYRRGGYNLYFDGAYAFVNPFTGEGEIERFRTRPVLGQMVDLHKSTSNVWLWYSDIFAICVLLICITGLVIAKGKGGFKKRGWKLALLGVIIPSVLWFFL</sequence>
<feature type="transmembrane region" description="Helical" evidence="1">
    <location>
        <begin position="165"/>
        <end position="181"/>
    </location>
</feature>
<proteinExistence type="predicted"/>
<feature type="transmembrane region" description="Helical" evidence="1">
    <location>
        <begin position="132"/>
        <end position="153"/>
    </location>
</feature>
<keyword evidence="1" id="KW-1133">Transmembrane helix</keyword>
<evidence type="ECO:0000313" key="3">
    <source>
        <dbReference type="Proteomes" id="UP001528920"/>
    </source>
</evidence>